<keyword evidence="1" id="KW-0732">Signal</keyword>
<dbReference type="SUPFAM" id="SSF103515">
    <property type="entry name" value="Autotransporter"/>
    <property type="match status" value="1"/>
</dbReference>
<evidence type="ECO:0000313" key="3">
    <source>
        <dbReference type="EMBL" id="GAA5109709.1"/>
    </source>
</evidence>
<dbReference type="Pfam" id="PF18883">
    <property type="entry name" value="AC_1"/>
    <property type="match status" value="1"/>
</dbReference>
<evidence type="ECO:0000256" key="1">
    <source>
        <dbReference type="SAM" id="SignalP"/>
    </source>
</evidence>
<evidence type="ECO:0000259" key="2">
    <source>
        <dbReference type="PROSITE" id="PS51208"/>
    </source>
</evidence>
<dbReference type="Gene3D" id="2.40.128.130">
    <property type="entry name" value="Autotransporter beta-domain"/>
    <property type="match status" value="1"/>
</dbReference>
<protein>
    <recommendedName>
        <fullName evidence="2">Autotransporter domain-containing protein</fullName>
    </recommendedName>
</protein>
<dbReference type="Gene3D" id="2.160.20.20">
    <property type="match status" value="1"/>
</dbReference>
<dbReference type="InterPro" id="IPR043990">
    <property type="entry name" value="AC_1"/>
</dbReference>
<dbReference type="CDD" id="cd01344">
    <property type="entry name" value="PL2_Passenger_AT"/>
    <property type="match status" value="1"/>
</dbReference>
<gene>
    <name evidence="3" type="ORF">GCM10023211_13340</name>
</gene>
<proteinExistence type="predicted"/>
<dbReference type="InterPro" id="IPR012332">
    <property type="entry name" value="Autotransporter_pectin_lyase_C"/>
</dbReference>
<organism evidence="3 4">
    <name type="scientific">Orbus sasakiae</name>
    <dbReference type="NCBI Taxonomy" id="1078475"/>
    <lineage>
        <taxon>Bacteria</taxon>
        <taxon>Pseudomonadati</taxon>
        <taxon>Pseudomonadota</taxon>
        <taxon>Gammaproteobacteria</taxon>
        <taxon>Orbales</taxon>
        <taxon>Orbaceae</taxon>
        <taxon>Orbus</taxon>
    </lineage>
</organism>
<dbReference type="EMBL" id="BAABHY010000001">
    <property type="protein sequence ID" value="GAA5109709.1"/>
    <property type="molecule type" value="Genomic_DNA"/>
</dbReference>
<dbReference type="Pfam" id="PF03797">
    <property type="entry name" value="Autotransporter"/>
    <property type="match status" value="1"/>
</dbReference>
<evidence type="ECO:0000313" key="4">
    <source>
        <dbReference type="Proteomes" id="UP001500171"/>
    </source>
</evidence>
<dbReference type="RefSeq" id="WP_345490110.1">
    <property type="nucleotide sequence ID" value="NZ_BAABHY010000001.1"/>
</dbReference>
<dbReference type="InterPro" id="IPR005546">
    <property type="entry name" value="Autotransporte_beta"/>
</dbReference>
<name>A0ABP9N5E8_9GAMM</name>
<dbReference type="PROSITE" id="PS51208">
    <property type="entry name" value="AUTOTRANSPORTER"/>
    <property type="match status" value="1"/>
</dbReference>
<dbReference type="InterPro" id="IPR050909">
    <property type="entry name" value="Bact_Autotransporter_VF"/>
</dbReference>
<dbReference type="PANTHER" id="PTHR12338">
    <property type="entry name" value="AUTOTRANSPORTER"/>
    <property type="match status" value="1"/>
</dbReference>
<feature type="domain" description="Autotransporter" evidence="2">
    <location>
        <begin position="637"/>
        <end position="918"/>
    </location>
</feature>
<dbReference type="InterPro" id="IPR006315">
    <property type="entry name" value="OM_autotransptr_brl_dom"/>
</dbReference>
<reference evidence="4" key="1">
    <citation type="journal article" date="2019" name="Int. J. Syst. Evol. Microbiol.">
        <title>The Global Catalogue of Microorganisms (GCM) 10K type strain sequencing project: providing services to taxonomists for standard genome sequencing and annotation.</title>
        <authorList>
            <consortium name="The Broad Institute Genomics Platform"/>
            <consortium name="The Broad Institute Genome Sequencing Center for Infectious Disease"/>
            <person name="Wu L."/>
            <person name="Ma J."/>
        </authorList>
    </citation>
    <scope>NUCLEOTIDE SEQUENCE [LARGE SCALE GENOMIC DNA]</scope>
    <source>
        <strain evidence="4">JCM 18050</strain>
    </source>
</reference>
<accession>A0ABP9N5E8</accession>
<keyword evidence="4" id="KW-1185">Reference proteome</keyword>
<feature type="signal peptide" evidence="1">
    <location>
        <begin position="1"/>
        <end position="30"/>
    </location>
</feature>
<dbReference type="InterPro" id="IPR011050">
    <property type="entry name" value="Pectin_lyase_fold/virulence"/>
</dbReference>
<dbReference type="SUPFAM" id="SSF51126">
    <property type="entry name" value="Pectin lyase-like"/>
    <property type="match status" value="1"/>
</dbReference>
<dbReference type="Proteomes" id="UP001500171">
    <property type="component" value="Unassembled WGS sequence"/>
</dbReference>
<comment type="caution">
    <text evidence="3">The sequence shown here is derived from an EMBL/GenBank/DDBJ whole genome shotgun (WGS) entry which is preliminary data.</text>
</comment>
<dbReference type="SMART" id="SM00869">
    <property type="entry name" value="Autotransporter"/>
    <property type="match status" value="1"/>
</dbReference>
<dbReference type="PANTHER" id="PTHR12338:SF5">
    <property type="entry name" value="ANTIGEN 43-RELATED"/>
    <property type="match status" value="1"/>
</dbReference>
<dbReference type="InterPro" id="IPR036709">
    <property type="entry name" value="Autotransporte_beta_dom_sf"/>
</dbReference>
<feature type="chain" id="PRO_5047482394" description="Autotransporter domain-containing protein" evidence="1">
    <location>
        <begin position="31"/>
        <end position="918"/>
    </location>
</feature>
<dbReference type="NCBIfam" id="TIGR01414">
    <property type="entry name" value="autotrans_barl"/>
    <property type="match status" value="1"/>
</dbReference>
<sequence length="918" mass="98320">MIKKIKFSQKILNKKLLTILIGLSSYSVYGECVDLASAANNAVRANDGSTCTATKEDYQGNNTVTSKESSTLEFTASSVSISNLHANAITVLAENDGSIIFDNDVNIYVHKAGNSRGVQVGYYLQSGALPSNITVKGDATVNFLGDTSDAKYWNYGIFVNAAKSLFDVKGNLTINKFLNGINVENGGYVNVDGKTTVNGSGSGIVLNVGENKATFNELEINTINTGITIRDQSTISSTGSTIISTSGYASSAISTGSLFTGSISLGDTNINSESSTIYIGENAQLTSSGDESVTINNSLNLQNTTVNIKGSVSNTSGGKSIVMGYGDDTLIQSAGSIIGDIYMGNGNNRYQFSGGTMNGNVYMGYGDDVAIISQDADVSNLSLIDGGAGTNTLTLNNQNISIYTSDSADKTLGLDVLNWNMINLENSQITLSDNLFEVPTTADNNVLNIDQTTVLNTALAQTTIYANVDNQGTINLQNGDVPTILTIEGNYVSNGGSLKLDSILGNDTSVTDKLVITGDVSTGASGATAVYINNIGGLGDKTIEGIKIVEVNGTSSDDAFVQGARIVGGAYDYKLKQGSSSDTNSWYLTSERGETPIKELRPEAASYIGNLMAANSLFNLRLHDRLGETQYTDLLTGEQKVTSMWIRYKYGYTKYEVGSQLNGKNNWNITQLGGDIAQWGNEGKSRLHLGLMAGYGRSTNDANSKLTVYKSSGKVDGYSFGVYGTWYSNEDSHNGFYLDSWASWNRYHGSVHGQDQASEKYDLKGLTASIESGYTLLAAQSANYNLQLQPKGQLTWMGVKMVDHTENEGTKVSANANNLQLRLGLKTIIGYHSTANSVNQQAGQLFLEANWLHNTKAYSVQMDDVRVSQDGGRNIAEIKAGLEGRITPHTDIWFNLAHQVSNHGYSDTGLMLGLKYLF</sequence>